<dbReference type="InterPro" id="IPR058395">
    <property type="entry name" value="DUF8082"/>
</dbReference>
<evidence type="ECO:0000313" key="2">
    <source>
        <dbReference type="EMBL" id="HHJ53172.1"/>
    </source>
</evidence>
<organism evidence="2">
    <name type="scientific">Caldithrix abyssi</name>
    <dbReference type="NCBI Taxonomy" id="187145"/>
    <lineage>
        <taxon>Bacteria</taxon>
        <taxon>Pseudomonadati</taxon>
        <taxon>Calditrichota</taxon>
        <taxon>Calditrichia</taxon>
        <taxon>Calditrichales</taxon>
        <taxon>Calditrichaceae</taxon>
        <taxon>Caldithrix</taxon>
    </lineage>
</organism>
<reference evidence="2" key="1">
    <citation type="journal article" date="2020" name="mSystems">
        <title>Genome- and Community-Level Interaction Insights into Carbon Utilization and Element Cycling Functions of Hydrothermarchaeota in Hydrothermal Sediment.</title>
        <authorList>
            <person name="Zhou Z."/>
            <person name="Liu Y."/>
            <person name="Xu W."/>
            <person name="Pan J."/>
            <person name="Luo Z.H."/>
            <person name="Li M."/>
        </authorList>
    </citation>
    <scope>NUCLEOTIDE SEQUENCE [LARGE SCALE GENOMIC DNA]</scope>
    <source>
        <strain evidence="2">HyVt-527</strain>
    </source>
</reference>
<feature type="domain" description="DUF8082" evidence="1">
    <location>
        <begin position="72"/>
        <end position="140"/>
    </location>
</feature>
<dbReference type="Proteomes" id="UP000886124">
    <property type="component" value="Unassembled WGS sequence"/>
</dbReference>
<sequence length="146" mass="16768">MSKTKSPSEVTLRSAEWAIITQIDGHKSIHEISRALAMTMDEAMDLFNGLYQKGLIDIISTEKIKETLIPVDFFDRLQTELTKIIGPVAPFVIDDVLWNMNCKKDAVPVDRLPELIETISEEIPDEKKKLTFQQQMLVIMEEYNKK</sequence>
<dbReference type="Pfam" id="PF26309">
    <property type="entry name" value="DUF8082"/>
    <property type="match status" value="1"/>
</dbReference>
<dbReference type="AlphaFoldDB" id="A0A7V5UF91"/>
<proteinExistence type="predicted"/>
<protein>
    <recommendedName>
        <fullName evidence="1">DUF8082 domain-containing protein</fullName>
    </recommendedName>
</protein>
<name>A0A7V5UF91_CALAY</name>
<gene>
    <name evidence="2" type="ORF">ENJ89_08255</name>
</gene>
<evidence type="ECO:0000259" key="1">
    <source>
        <dbReference type="Pfam" id="PF26309"/>
    </source>
</evidence>
<dbReference type="EMBL" id="DROD01000530">
    <property type="protein sequence ID" value="HHJ53172.1"/>
    <property type="molecule type" value="Genomic_DNA"/>
</dbReference>
<accession>A0A7V5UF91</accession>
<comment type="caution">
    <text evidence="2">The sequence shown here is derived from an EMBL/GenBank/DDBJ whole genome shotgun (WGS) entry which is preliminary data.</text>
</comment>